<evidence type="ECO:0000313" key="5">
    <source>
        <dbReference type="Proteomes" id="UP000198964"/>
    </source>
</evidence>
<keyword evidence="1" id="KW-1133">Transmembrane helix</keyword>
<dbReference type="InterPro" id="IPR012373">
    <property type="entry name" value="Ferrdict_sens_TM"/>
</dbReference>
<organism evidence="4 5">
    <name type="scientific">Sunxiuqinia elliptica</name>
    <dbReference type="NCBI Taxonomy" id="655355"/>
    <lineage>
        <taxon>Bacteria</taxon>
        <taxon>Pseudomonadati</taxon>
        <taxon>Bacteroidota</taxon>
        <taxon>Bacteroidia</taxon>
        <taxon>Marinilabiliales</taxon>
        <taxon>Prolixibacteraceae</taxon>
        <taxon>Sunxiuqinia</taxon>
    </lineage>
</organism>
<dbReference type="Gene3D" id="3.55.50.30">
    <property type="match status" value="1"/>
</dbReference>
<dbReference type="AlphaFoldDB" id="A0A1I2MD31"/>
<dbReference type="Pfam" id="PF04773">
    <property type="entry name" value="FecR"/>
    <property type="match status" value="1"/>
</dbReference>
<reference evidence="4 5" key="1">
    <citation type="submission" date="2016-10" db="EMBL/GenBank/DDBJ databases">
        <authorList>
            <person name="de Groot N.N."/>
        </authorList>
    </citation>
    <scope>NUCLEOTIDE SEQUENCE [LARGE SCALE GENOMIC DNA]</scope>
    <source>
        <strain evidence="4 5">CGMCC 1.9156</strain>
    </source>
</reference>
<feature type="domain" description="Protein FecR C-terminal" evidence="3">
    <location>
        <begin position="263"/>
        <end position="330"/>
    </location>
</feature>
<accession>A0A1I2MD31</accession>
<keyword evidence="1" id="KW-0812">Transmembrane</keyword>
<evidence type="ECO:0000259" key="3">
    <source>
        <dbReference type="Pfam" id="PF16344"/>
    </source>
</evidence>
<evidence type="ECO:0000256" key="1">
    <source>
        <dbReference type="SAM" id="Phobius"/>
    </source>
</evidence>
<dbReference type="Pfam" id="PF16344">
    <property type="entry name" value="FecR_C"/>
    <property type="match status" value="1"/>
</dbReference>
<keyword evidence="1" id="KW-0472">Membrane</keyword>
<dbReference type="Proteomes" id="UP000198964">
    <property type="component" value="Unassembled WGS sequence"/>
</dbReference>
<dbReference type="PANTHER" id="PTHR30273">
    <property type="entry name" value="PERIPLASMIC SIGNAL SENSOR AND SIGMA FACTOR ACTIVATOR FECR-RELATED"/>
    <property type="match status" value="1"/>
</dbReference>
<dbReference type="EMBL" id="FONW01000020">
    <property type="protein sequence ID" value="SFF89365.1"/>
    <property type="molecule type" value="Genomic_DNA"/>
</dbReference>
<dbReference type="PIRSF" id="PIRSF018266">
    <property type="entry name" value="FecR"/>
    <property type="match status" value="1"/>
</dbReference>
<evidence type="ECO:0000259" key="2">
    <source>
        <dbReference type="Pfam" id="PF04773"/>
    </source>
</evidence>
<keyword evidence="5" id="KW-1185">Reference proteome</keyword>
<evidence type="ECO:0000313" key="4">
    <source>
        <dbReference type="EMBL" id="SFF89365.1"/>
    </source>
</evidence>
<dbReference type="STRING" id="655355.SAMN05216283_1206"/>
<dbReference type="Gene3D" id="2.60.120.1440">
    <property type="match status" value="1"/>
</dbReference>
<dbReference type="InterPro" id="IPR006860">
    <property type="entry name" value="FecR"/>
</dbReference>
<proteinExistence type="predicted"/>
<dbReference type="GO" id="GO:0016989">
    <property type="term" value="F:sigma factor antagonist activity"/>
    <property type="evidence" value="ECO:0007669"/>
    <property type="project" value="TreeGrafter"/>
</dbReference>
<sequence length="335" mass="38637">MNPMNQEKIPWEIISAQLKGNASSEQKELLKAWLKESEENVKAYQQTLCDWQISNQKVDFYSPDTERLWGRLLARIEKQPQKRLTPFRFYRWIAAAAVLVLVFLSGMWMGDFSSFFANDQVYTTVISPKGSRTQVVLPDSTCVWLNSGSEIRYPTSFERKTRDVYIVGECFFDVTKDQQKQFVVHAEKVDVRVFGTQFNVRENGKINQVDVALLEGKVSVFGKQSQPLTELKPGEQFTLANGKATVQQVSNIERLVAWKDNMLIFENEPFESVIQTLESWYGVEFTVDSQMLAKHSYTFKVKTESLSDVLDLISVITPIEYKINGEEVFINYKNR</sequence>
<dbReference type="PANTHER" id="PTHR30273:SF2">
    <property type="entry name" value="PROTEIN FECR"/>
    <property type="match status" value="1"/>
</dbReference>
<feature type="transmembrane region" description="Helical" evidence="1">
    <location>
        <begin position="89"/>
        <end position="110"/>
    </location>
</feature>
<protein>
    <submittedName>
        <fullName evidence="4">FecR family protein</fullName>
    </submittedName>
</protein>
<dbReference type="InterPro" id="IPR032508">
    <property type="entry name" value="FecR_C"/>
</dbReference>
<name>A0A1I2MD31_9BACT</name>
<dbReference type="RefSeq" id="WP_093921746.1">
    <property type="nucleotide sequence ID" value="NZ_FONW01000020.1"/>
</dbReference>
<feature type="domain" description="FecR protein" evidence="2">
    <location>
        <begin position="124"/>
        <end position="218"/>
    </location>
</feature>
<gene>
    <name evidence="4" type="ORF">SAMN05216283_1206</name>
</gene>